<name>A0A3D9IA89_9BACL</name>
<dbReference type="SUPFAM" id="SSF109854">
    <property type="entry name" value="DinB/YfiT-like putative metalloenzymes"/>
    <property type="match status" value="1"/>
</dbReference>
<dbReference type="AlphaFoldDB" id="A0A3D9IA89"/>
<keyword evidence="2 3" id="KW-0479">Metal-binding</keyword>
<evidence type="ECO:0000256" key="3">
    <source>
        <dbReference type="PIRSR" id="PIRSR607837-1"/>
    </source>
</evidence>
<reference evidence="4 5" key="1">
    <citation type="submission" date="2018-07" db="EMBL/GenBank/DDBJ databases">
        <title>Genomic Encyclopedia of Type Strains, Phase III (KMG-III): the genomes of soil and plant-associated and newly described type strains.</title>
        <authorList>
            <person name="Whitman W."/>
        </authorList>
    </citation>
    <scope>NUCLEOTIDE SEQUENCE [LARGE SCALE GENOMIC DNA]</scope>
    <source>
        <strain evidence="4 5">CECT 8236</strain>
    </source>
</reference>
<feature type="binding site" evidence="3">
    <location>
        <position position="130"/>
    </location>
    <ligand>
        <name>a divalent metal cation</name>
        <dbReference type="ChEBI" id="CHEBI:60240"/>
    </ligand>
</feature>
<evidence type="ECO:0000313" key="5">
    <source>
        <dbReference type="Proteomes" id="UP000256869"/>
    </source>
</evidence>
<dbReference type="RefSeq" id="WP_115993561.1">
    <property type="nucleotide sequence ID" value="NZ_QRDY01000008.1"/>
</dbReference>
<comment type="similarity">
    <text evidence="1">Belongs to the DinB family.</text>
</comment>
<sequence length="165" mass="18351">MFIRIDDFAAEWTSEAEMTASVLDVLTDASLKQTICEGRRTLGQIAWHLVKSPHYMTTLGLEFDAPQGGDEAPASAALIASEYRRISQALLHAVRTQWNDGTLLESVTIQGEEWPNGGSLRFTLMHQAHHRGQMTVLMRQAGLRLPEVYGPTYDTWIDKGVAPLV</sequence>
<gene>
    <name evidence="4" type="ORF">DFP95_108106</name>
</gene>
<dbReference type="Proteomes" id="UP000256869">
    <property type="component" value="Unassembled WGS sequence"/>
</dbReference>
<evidence type="ECO:0000256" key="1">
    <source>
        <dbReference type="ARBA" id="ARBA00008635"/>
    </source>
</evidence>
<feature type="binding site" evidence="3">
    <location>
        <position position="48"/>
    </location>
    <ligand>
        <name>a divalent metal cation</name>
        <dbReference type="ChEBI" id="CHEBI:60240"/>
    </ligand>
</feature>
<keyword evidence="5" id="KW-1185">Reference proteome</keyword>
<comment type="caution">
    <text evidence="4">The sequence shown here is derived from an EMBL/GenBank/DDBJ whole genome shotgun (WGS) entry which is preliminary data.</text>
</comment>
<dbReference type="EMBL" id="QRDY01000008">
    <property type="protein sequence ID" value="RED58580.1"/>
    <property type="molecule type" value="Genomic_DNA"/>
</dbReference>
<evidence type="ECO:0000313" key="4">
    <source>
        <dbReference type="EMBL" id="RED58580.1"/>
    </source>
</evidence>
<proteinExistence type="inferred from homology"/>
<dbReference type="Pfam" id="PF05163">
    <property type="entry name" value="DinB"/>
    <property type="match status" value="1"/>
</dbReference>
<dbReference type="OrthoDB" id="119432at2"/>
<dbReference type="InterPro" id="IPR034660">
    <property type="entry name" value="DinB/YfiT-like"/>
</dbReference>
<dbReference type="InterPro" id="IPR007837">
    <property type="entry name" value="DinB"/>
</dbReference>
<feature type="binding site" evidence="3">
    <location>
        <position position="126"/>
    </location>
    <ligand>
        <name>a divalent metal cation</name>
        <dbReference type="ChEBI" id="CHEBI:60240"/>
    </ligand>
</feature>
<dbReference type="Gene3D" id="1.20.120.450">
    <property type="entry name" value="dinb family like domain"/>
    <property type="match status" value="1"/>
</dbReference>
<accession>A0A3D9IA89</accession>
<evidence type="ECO:0000256" key="2">
    <source>
        <dbReference type="ARBA" id="ARBA00022723"/>
    </source>
</evidence>
<dbReference type="GO" id="GO:0046872">
    <property type="term" value="F:metal ion binding"/>
    <property type="evidence" value="ECO:0007669"/>
    <property type="project" value="UniProtKB-KW"/>
</dbReference>
<protein>
    <submittedName>
        <fullName evidence="4">Putative damage-inducible protein DinB</fullName>
    </submittedName>
</protein>
<organism evidence="4 5">
    <name type="scientific">Cohnella lupini</name>
    <dbReference type="NCBI Taxonomy" id="1294267"/>
    <lineage>
        <taxon>Bacteria</taxon>
        <taxon>Bacillati</taxon>
        <taxon>Bacillota</taxon>
        <taxon>Bacilli</taxon>
        <taxon>Bacillales</taxon>
        <taxon>Paenibacillaceae</taxon>
        <taxon>Cohnella</taxon>
    </lineage>
</organism>